<dbReference type="RefSeq" id="WP_281882144.1">
    <property type="nucleotide sequence ID" value="NZ_BSDP01000001.1"/>
</dbReference>
<dbReference type="AlphaFoldDB" id="A0A9W6FN55"/>
<dbReference type="InterPro" id="IPR023214">
    <property type="entry name" value="HAD_sf"/>
</dbReference>
<dbReference type="Gene3D" id="3.40.50.1000">
    <property type="entry name" value="HAD superfamily/HAD-like"/>
    <property type="match status" value="1"/>
</dbReference>
<dbReference type="EMBL" id="BSDP01000001">
    <property type="protein sequence ID" value="GLI26146.1"/>
    <property type="molecule type" value="Genomic_DNA"/>
</dbReference>
<keyword evidence="2" id="KW-0378">Hydrolase</keyword>
<evidence type="ECO:0000256" key="2">
    <source>
        <dbReference type="ARBA" id="ARBA00022801"/>
    </source>
</evidence>
<protein>
    <submittedName>
        <fullName evidence="4">Haloacid dehalogenase</fullName>
    </submittedName>
</protein>
<dbReference type="GO" id="GO:0044281">
    <property type="term" value="P:small molecule metabolic process"/>
    <property type="evidence" value="ECO:0007669"/>
    <property type="project" value="UniProtKB-ARBA"/>
</dbReference>
<dbReference type="Proteomes" id="UP001144396">
    <property type="component" value="Unassembled WGS sequence"/>
</dbReference>
<dbReference type="SFLD" id="SFLDS00003">
    <property type="entry name" value="Haloacid_Dehalogenase"/>
    <property type="match status" value="1"/>
</dbReference>
<dbReference type="SUPFAM" id="SSF56784">
    <property type="entry name" value="HAD-like"/>
    <property type="match status" value="1"/>
</dbReference>
<dbReference type="InterPro" id="IPR006439">
    <property type="entry name" value="HAD-SF_hydro_IA"/>
</dbReference>
<comment type="caution">
    <text evidence="4">The sequence shown here is derived from an EMBL/GenBank/DDBJ whole genome shotgun (WGS) entry which is preliminary data.</text>
</comment>
<sequence>MTTGAIGVEVVLFDLDDTLLDHRGAVEAGILAHARSQRYDLLDEAGAQHLWRDLEEEHYHRYLAGETDFHGQRRDRARAFAAAHGHALDDAQAGDWFAAYSARYRAAWALHADALPTLDALADAVHGIRFGIITNGELDQQAVKLDAVGLTRRMEHLVASSEVGATKPDPAIFVEACARFGVAPERAVYVGDRLRTDAIGAARAGLDGIWIDRLGTEPDPADAAEATALGVRRIGGLDALTGLVAGV</sequence>
<keyword evidence="5" id="KW-1185">Reference proteome</keyword>
<dbReference type="Gene3D" id="1.20.120.1600">
    <property type="match status" value="1"/>
</dbReference>
<evidence type="ECO:0000256" key="3">
    <source>
        <dbReference type="ARBA" id="ARBA00022842"/>
    </source>
</evidence>
<proteinExistence type="predicted"/>
<dbReference type="PRINTS" id="PR00413">
    <property type="entry name" value="HADHALOGNASE"/>
</dbReference>
<dbReference type="GO" id="GO:0016787">
    <property type="term" value="F:hydrolase activity"/>
    <property type="evidence" value="ECO:0007669"/>
    <property type="project" value="UniProtKB-KW"/>
</dbReference>
<dbReference type="InterPro" id="IPR036412">
    <property type="entry name" value="HAD-like_sf"/>
</dbReference>
<evidence type="ECO:0000256" key="1">
    <source>
        <dbReference type="ARBA" id="ARBA00001946"/>
    </source>
</evidence>
<gene>
    <name evidence="4" type="ORF">ARHIZOSPH14_03880</name>
</gene>
<comment type="cofactor">
    <cofactor evidence="1">
        <name>Mg(2+)</name>
        <dbReference type="ChEBI" id="CHEBI:18420"/>
    </cofactor>
</comment>
<evidence type="ECO:0000313" key="4">
    <source>
        <dbReference type="EMBL" id="GLI26146.1"/>
    </source>
</evidence>
<dbReference type="InterPro" id="IPR051400">
    <property type="entry name" value="HAD-like_hydrolase"/>
</dbReference>
<dbReference type="NCBIfam" id="TIGR01549">
    <property type="entry name" value="HAD-SF-IA-v1"/>
    <property type="match status" value="1"/>
</dbReference>
<reference evidence="4" key="1">
    <citation type="submission" date="2022-12" db="EMBL/GenBank/DDBJ databases">
        <title>Reference genome sequencing for broad-spectrum identification of bacterial and archaeal isolates by mass spectrometry.</title>
        <authorList>
            <person name="Sekiguchi Y."/>
            <person name="Tourlousse D.M."/>
        </authorList>
    </citation>
    <scope>NUCLEOTIDE SEQUENCE</scope>
    <source>
        <strain evidence="4">14</strain>
    </source>
</reference>
<dbReference type="NCBIfam" id="TIGR01509">
    <property type="entry name" value="HAD-SF-IA-v3"/>
    <property type="match status" value="1"/>
</dbReference>
<accession>A0A9W6FN55</accession>
<organism evidence="4 5">
    <name type="scientific">Agromyces rhizosphaerae</name>
    <dbReference type="NCBI Taxonomy" id="88374"/>
    <lineage>
        <taxon>Bacteria</taxon>
        <taxon>Bacillati</taxon>
        <taxon>Actinomycetota</taxon>
        <taxon>Actinomycetes</taxon>
        <taxon>Micrococcales</taxon>
        <taxon>Microbacteriaceae</taxon>
        <taxon>Agromyces</taxon>
    </lineage>
</organism>
<keyword evidence="3" id="KW-0460">Magnesium</keyword>
<dbReference type="PANTHER" id="PTHR46470">
    <property type="entry name" value="N-ACYLNEURAMINATE-9-PHOSPHATASE"/>
    <property type="match status" value="1"/>
</dbReference>
<evidence type="ECO:0000313" key="5">
    <source>
        <dbReference type="Proteomes" id="UP001144396"/>
    </source>
</evidence>
<name>A0A9W6FN55_9MICO</name>
<dbReference type="PANTHER" id="PTHR46470:SF4">
    <property type="entry name" value="5-AMINO-6-(5-PHOSPHO-D-RIBITYLAMINO)URACIL PHOSPHATASE YIGB"/>
    <property type="match status" value="1"/>
</dbReference>
<dbReference type="SFLD" id="SFLDG01129">
    <property type="entry name" value="C1.5:_HAD__Beta-PGM__Phosphata"/>
    <property type="match status" value="1"/>
</dbReference>
<dbReference type="Pfam" id="PF00702">
    <property type="entry name" value="Hydrolase"/>
    <property type="match status" value="1"/>
</dbReference>